<feature type="domain" description="GtrA/DPMS transmembrane" evidence="7">
    <location>
        <begin position="16"/>
        <end position="135"/>
    </location>
</feature>
<feature type="transmembrane region" description="Helical" evidence="6">
    <location>
        <begin position="108"/>
        <end position="128"/>
    </location>
</feature>
<evidence type="ECO:0000256" key="4">
    <source>
        <dbReference type="ARBA" id="ARBA00022989"/>
    </source>
</evidence>
<evidence type="ECO:0000256" key="1">
    <source>
        <dbReference type="ARBA" id="ARBA00004141"/>
    </source>
</evidence>
<dbReference type="PANTHER" id="PTHR38459:SF1">
    <property type="entry name" value="PROPHAGE BACTOPRENOL-LINKED GLUCOSE TRANSLOCASE HOMOLOG"/>
    <property type="match status" value="1"/>
</dbReference>
<organism evidence="8 9">
    <name type="scientific">Lichenibacterium minor</name>
    <dbReference type="NCBI Taxonomy" id="2316528"/>
    <lineage>
        <taxon>Bacteria</taxon>
        <taxon>Pseudomonadati</taxon>
        <taxon>Pseudomonadota</taxon>
        <taxon>Alphaproteobacteria</taxon>
        <taxon>Hyphomicrobiales</taxon>
        <taxon>Lichenihabitantaceae</taxon>
        <taxon>Lichenibacterium</taxon>
    </lineage>
</organism>
<dbReference type="OrthoDB" id="7360864at2"/>
<dbReference type="AlphaFoldDB" id="A0A4Q2U286"/>
<reference evidence="8 9" key="1">
    <citation type="submission" date="2018-12" db="EMBL/GenBank/DDBJ databases">
        <authorList>
            <person name="Grouzdev D.S."/>
            <person name="Krutkina M.S."/>
        </authorList>
    </citation>
    <scope>NUCLEOTIDE SEQUENCE [LARGE SCALE GENOMIC DNA]</scope>
    <source>
        <strain evidence="8 9">RmlP026</strain>
    </source>
</reference>
<dbReference type="PANTHER" id="PTHR38459">
    <property type="entry name" value="PROPHAGE BACTOPRENOL-LINKED GLUCOSE TRANSLOCASE HOMOLOG"/>
    <property type="match status" value="1"/>
</dbReference>
<evidence type="ECO:0000256" key="5">
    <source>
        <dbReference type="ARBA" id="ARBA00023136"/>
    </source>
</evidence>
<feature type="transmembrane region" description="Helical" evidence="6">
    <location>
        <begin position="44"/>
        <end position="62"/>
    </location>
</feature>
<keyword evidence="9" id="KW-1185">Reference proteome</keyword>
<evidence type="ECO:0000259" key="7">
    <source>
        <dbReference type="Pfam" id="PF04138"/>
    </source>
</evidence>
<dbReference type="InterPro" id="IPR007267">
    <property type="entry name" value="GtrA_DPMS_TM"/>
</dbReference>
<feature type="transmembrane region" description="Helical" evidence="6">
    <location>
        <begin position="74"/>
        <end position="96"/>
    </location>
</feature>
<dbReference type="Proteomes" id="UP000290759">
    <property type="component" value="Unassembled WGS sequence"/>
</dbReference>
<evidence type="ECO:0000313" key="8">
    <source>
        <dbReference type="EMBL" id="RYC30250.1"/>
    </source>
</evidence>
<accession>A0A4Q2U286</accession>
<reference evidence="8 9" key="2">
    <citation type="submission" date="2019-02" db="EMBL/GenBank/DDBJ databases">
        <title>'Lichenibacterium ramalinii' gen. nov. sp. nov., 'Lichenibacterium minor' gen. nov. sp. nov.</title>
        <authorList>
            <person name="Pankratov T."/>
        </authorList>
    </citation>
    <scope>NUCLEOTIDE SEQUENCE [LARGE SCALE GENOMIC DNA]</scope>
    <source>
        <strain evidence="8 9">RmlP026</strain>
    </source>
</reference>
<dbReference type="GO" id="GO:0000271">
    <property type="term" value="P:polysaccharide biosynthetic process"/>
    <property type="evidence" value="ECO:0007669"/>
    <property type="project" value="InterPro"/>
</dbReference>
<keyword evidence="3 6" id="KW-0812">Transmembrane</keyword>
<feature type="transmembrane region" description="Helical" evidence="6">
    <location>
        <begin position="14"/>
        <end position="38"/>
    </location>
</feature>
<dbReference type="GO" id="GO:0005886">
    <property type="term" value="C:plasma membrane"/>
    <property type="evidence" value="ECO:0007669"/>
    <property type="project" value="TreeGrafter"/>
</dbReference>
<dbReference type="Pfam" id="PF04138">
    <property type="entry name" value="GtrA_DPMS_TM"/>
    <property type="match status" value="1"/>
</dbReference>
<dbReference type="EMBL" id="QYBB01000029">
    <property type="protein sequence ID" value="RYC30250.1"/>
    <property type="molecule type" value="Genomic_DNA"/>
</dbReference>
<dbReference type="InterPro" id="IPR051401">
    <property type="entry name" value="GtrA_CellWall_Glycosyl"/>
</dbReference>
<evidence type="ECO:0000256" key="2">
    <source>
        <dbReference type="ARBA" id="ARBA00009399"/>
    </source>
</evidence>
<name>A0A4Q2U286_9HYPH</name>
<keyword evidence="4 6" id="KW-1133">Transmembrane helix</keyword>
<comment type="subcellular location">
    <subcellularLocation>
        <location evidence="1">Membrane</location>
        <topology evidence="1">Multi-pass membrane protein</topology>
    </subcellularLocation>
</comment>
<evidence type="ECO:0000256" key="6">
    <source>
        <dbReference type="SAM" id="Phobius"/>
    </source>
</evidence>
<keyword evidence="5 6" id="KW-0472">Membrane</keyword>
<dbReference type="RefSeq" id="WP_129228653.1">
    <property type="nucleotide sequence ID" value="NZ_QYBB01000029.1"/>
</dbReference>
<evidence type="ECO:0000313" key="9">
    <source>
        <dbReference type="Proteomes" id="UP000290759"/>
    </source>
</evidence>
<protein>
    <submittedName>
        <fullName evidence="8">GtrA family protein</fullName>
    </submittedName>
</protein>
<proteinExistence type="inferred from homology"/>
<evidence type="ECO:0000256" key="3">
    <source>
        <dbReference type="ARBA" id="ARBA00022692"/>
    </source>
</evidence>
<gene>
    <name evidence="8" type="ORF">D3273_19975</name>
</gene>
<comment type="caution">
    <text evidence="8">The sequence shown here is derived from an EMBL/GenBank/DDBJ whole genome shotgun (WGS) entry which is preliminary data.</text>
</comment>
<comment type="similarity">
    <text evidence="2">Belongs to the GtrA family.</text>
</comment>
<sequence length="138" mass="14381">MTAAALGRGEGERFLRFCCVGGIGFCVDAAMLLAFVHLLGSDPIVARLPSAACGILTTFELNRRWAFRGAAIQSYGAALAVYVGVQSLGLACNMAVYTACYLLLPRPFGTPLVCLAAAAGTAMLINYAGASRVVFRAP</sequence>